<dbReference type="AlphaFoldDB" id="A0AA91T059"/>
<evidence type="ECO:0000259" key="7">
    <source>
        <dbReference type="Pfam" id="PF01182"/>
    </source>
</evidence>
<evidence type="ECO:0000256" key="6">
    <source>
        <dbReference type="SAM" id="MobiDB-lite"/>
    </source>
</evidence>
<dbReference type="PANTHER" id="PTHR11054">
    <property type="entry name" value="6-PHOSPHOGLUCONOLACTONASE"/>
    <property type="match status" value="1"/>
</dbReference>
<comment type="subcellular location">
    <subcellularLocation>
        <location evidence="1">Cytoplasm</location>
    </subcellularLocation>
</comment>
<dbReference type="GO" id="GO:0006409">
    <property type="term" value="P:tRNA export from nucleus"/>
    <property type="evidence" value="ECO:0007669"/>
    <property type="project" value="UniProtKB-ARBA"/>
</dbReference>
<dbReference type="InterPro" id="IPR039104">
    <property type="entry name" value="6PGL"/>
</dbReference>
<dbReference type="GO" id="GO:0005975">
    <property type="term" value="P:carbohydrate metabolic process"/>
    <property type="evidence" value="ECO:0007669"/>
    <property type="project" value="InterPro"/>
</dbReference>
<comment type="caution">
    <text evidence="8">The sequence shown here is derived from an EMBL/GenBank/DDBJ whole genome shotgun (WGS) entry which is preliminary data.</text>
</comment>
<name>A0AA91T059_CLALS</name>
<dbReference type="InterPro" id="IPR006148">
    <property type="entry name" value="Glc/Gal-6P_isomerase"/>
</dbReference>
<dbReference type="GO" id="GO:0005737">
    <property type="term" value="C:cytoplasm"/>
    <property type="evidence" value="ECO:0007669"/>
    <property type="project" value="UniProtKB-SubCell"/>
</dbReference>
<proteinExistence type="inferred from homology"/>
<evidence type="ECO:0000256" key="3">
    <source>
        <dbReference type="ARBA" id="ARBA00022490"/>
    </source>
</evidence>
<keyword evidence="3" id="KW-0963">Cytoplasm</keyword>
<dbReference type="SUPFAM" id="SSF100950">
    <property type="entry name" value="NagB/RpiA/CoA transferase-like"/>
    <property type="match status" value="1"/>
</dbReference>
<dbReference type="PANTHER" id="PTHR11054:SF0">
    <property type="entry name" value="6-PHOSPHOGLUCONOLACTONASE"/>
    <property type="match status" value="1"/>
</dbReference>
<evidence type="ECO:0000256" key="1">
    <source>
        <dbReference type="ARBA" id="ARBA00004496"/>
    </source>
</evidence>
<dbReference type="Gene3D" id="3.40.50.1360">
    <property type="match status" value="1"/>
</dbReference>
<dbReference type="GO" id="GO:0006098">
    <property type="term" value="P:pentose-phosphate shunt"/>
    <property type="evidence" value="ECO:0007669"/>
    <property type="project" value="InterPro"/>
</dbReference>
<feature type="domain" description="Glucosamine/galactosamine-6-phosphate isomerase" evidence="7">
    <location>
        <begin position="106"/>
        <end position="311"/>
    </location>
</feature>
<accession>A0AA91T059</accession>
<dbReference type="GO" id="GO:0017057">
    <property type="term" value="F:6-phosphogluconolactonase activity"/>
    <property type="evidence" value="ECO:0007669"/>
    <property type="project" value="InterPro"/>
</dbReference>
<dbReference type="EMBL" id="LYUB02000018">
    <property type="protein sequence ID" value="OVF06753.1"/>
    <property type="molecule type" value="Genomic_DNA"/>
</dbReference>
<feature type="compositionally biased region" description="Low complexity" evidence="6">
    <location>
        <begin position="60"/>
        <end position="90"/>
    </location>
</feature>
<organism evidence="8 9">
    <name type="scientific">Clavispora lusitaniae</name>
    <name type="common">Candida lusitaniae</name>
    <dbReference type="NCBI Taxonomy" id="36911"/>
    <lineage>
        <taxon>Eukaryota</taxon>
        <taxon>Fungi</taxon>
        <taxon>Dikarya</taxon>
        <taxon>Ascomycota</taxon>
        <taxon>Saccharomycotina</taxon>
        <taxon>Pichiomycetes</taxon>
        <taxon>Metschnikowiaceae</taxon>
        <taxon>Clavispora</taxon>
    </lineage>
</organism>
<dbReference type="InterPro" id="IPR005900">
    <property type="entry name" value="6-phosphogluconolactonase_DevB"/>
</dbReference>
<comment type="function">
    <text evidence="5">May be involved in regulation of tRNA subcellular distribution.</text>
</comment>
<comment type="similarity">
    <text evidence="2">Belongs to the glucosamine/galactosamine-6-phosphate isomerase family. 6-phosphogluconolactonase subfamily.</text>
</comment>
<protein>
    <submittedName>
        <fullName evidence="8">6-phosphogluconolactonase-like protein</fullName>
    </submittedName>
</protein>
<evidence type="ECO:0000313" key="9">
    <source>
        <dbReference type="Proteomes" id="UP000195602"/>
    </source>
</evidence>
<evidence type="ECO:0000256" key="4">
    <source>
        <dbReference type="ARBA" id="ARBA00022553"/>
    </source>
</evidence>
<dbReference type="KEGG" id="clus:A9F13_18g00660"/>
<dbReference type="FunFam" id="3.40.50.1360:FF:000017">
    <property type="entry name" value="6-phosphogluconolactonase-like protein"/>
    <property type="match status" value="1"/>
</dbReference>
<dbReference type="InterPro" id="IPR037171">
    <property type="entry name" value="NagB/RpiA_transferase-like"/>
</dbReference>
<evidence type="ECO:0000256" key="5">
    <source>
        <dbReference type="ARBA" id="ARBA00054376"/>
    </source>
</evidence>
<feature type="region of interest" description="Disordered" evidence="6">
    <location>
        <begin position="59"/>
        <end position="104"/>
    </location>
</feature>
<sequence>MTTTVPLIYSFPEFEGVADAVADHVISAQNLTLYNTLDKAAIAEAKRIAAARPQLTEMASSTSIGGSSAGSSSLRNSRSLNQSNSNLNLAGEGGSGRRGPKSKKRAELRFKVALSGGSLIKILHQGLLSRQDEIEWDKWDIYFADERLVPFESPDSNYGSAKRQIFDLISGSKKPRVFPIDESLIDDPQECADSYEKLLIDNFARKDSVKLPMFDLLLLGCAPDGHIASLFPNFGEQLREKLAWCLPVENAPSGPSNRITLSIPVICHASRVTFVVEGLTKAPVMRIIMERPEKGLPSSIVNESAAGRVTWFVDDAALNDCYDVTKKKYKFLSIADPSL</sequence>
<evidence type="ECO:0000256" key="2">
    <source>
        <dbReference type="ARBA" id="ARBA00010662"/>
    </source>
</evidence>
<evidence type="ECO:0000313" key="8">
    <source>
        <dbReference type="EMBL" id="OVF06753.1"/>
    </source>
</evidence>
<gene>
    <name evidence="8" type="ORF">A9F13_18g00660</name>
</gene>
<reference evidence="8 9" key="1">
    <citation type="submission" date="2017-04" db="EMBL/GenBank/DDBJ databases">
        <title>Draft genome of the yeast Clavispora lusitaniae type strain CBS 6936.</title>
        <authorList>
            <person name="Durrens P."/>
            <person name="Klopp C."/>
            <person name="Biteau N."/>
            <person name="Fitton-Ouhabi V."/>
            <person name="Dementhon K."/>
            <person name="Accoceberry I."/>
            <person name="Sherman D.J."/>
            <person name="Noel T."/>
        </authorList>
    </citation>
    <scope>NUCLEOTIDE SEQUENCE [LARGE SCALE GENOMIC DNA]</scope>
    <source>
        <strain evidence="8 9">CBS 6936</strain>
    </source>
</reference>
<dbReference type="NCBIfam" id="TIGR01198">
    <property type="entry name" value="pgl"/>
    <property type="match status" value="1"/>
</dbReference>
<keyword evidence="4" id="KW-0597">Phosphoprotein</keyword>
<dbReference type="CDD" id="cd01400">
    <property type="entry name" value="6PGL"/>
    <property type="match status" value="1"/>
</dbReference>
<dbReference type="Proteomes" id="UP000195602">
    <property type="component" value="Unassembled WGS sequence"/>
</dbReference>
<dbReference type="Pfam" id="PF01182">
    <property type="entry name" value="Glucosamine_iso"/>
    <property type="match status" value="1"/>
</dbReference>